<feature type="domain" description="Putative endonuclease Z1" evidence="2">
    <location>
        <begin position="409"/>
        <end position="634"/>
    </location>
</feature>
<dbReference type="Proteomes" id="UP001595998">
    <property type="component" value="Unassembled WGS sequence"/>
</dbReference>
<dbReference type="Pfam" id="PF10593">
    <property type="entry name" value="Z1"/>
    <property type="match status" value="1"/>
</dbReference>
<dbReference type="RefSeq" id="WP_380040392.1">
    <property type="nucleotide sequence ID" value="NZ_JBHSEH010000018.1"/>
</dbReference>
<organism evidence="3 4">
    <name type="scientific">Deinococcus navajonensis</name>
    <dbReference type="NCBI Taxonomy" id="309884"/>
    <lineage>
        <taxon>Bacteria</taxon>
        <taxon>Thermotogati</taxon>
        <taxon>Deinococcota</taxon>
        <taxon>Deinococci</taxon>
        <taxon>Deinococcales</taxon>
        <taxon>Deinococcaceae</taxon>
        <taxon>Deinococcus</taxon>
    </lineage>
</organism>
<evidence type="ECO:0000256" key="1">
    <source>
        <dbReference type="SAM" id="MobiDB-lite"/>
    </source>
</evidence>
<evidence type="ECO:0000313" key="4">
    <source>
        <dbReference type="Proteomes" id="UP001595998"/>
    </source>
</evidence>
<proteinExistence type="predicted"/>
<reference evidence="4" key="1">
    <citation type="journal article" date="2019" name="Int. J. Syst. Evol. Microbiol.">
        <title>The Global Catalogue of Microorganisms (GCM) 10K type strain sequencing project: providing services to taxonomists for standard genome sequencing and annotation.</title>
        <authorList>
            <consortium name="The Broad Institute Genomics Platform"/>
            <consortium name="The Broad Institute Genome Sequencing Center for Infectious Disease"/>
            <person name="Wu L."/>
            <person name="Ma J."/>
        </authorList>
    </citation>
    <scope>NUCLEOTIDE SEQUENCE [LARGE SCALE GENOMIC DNA]</scope>
    <source>
        <strain evidence="4">CCUG 56029</strain>
    </source>
</reference>
<dbReference type="InterPro" id="IPR018310">
    <property type="entry name" value="Put_endonuclease_Z1-dom"/>
</dbReference>
<keyword evidence="4" id="KW-1185">Reference proteome</keyword>
<dbReference type="EMBL" id="JBHSEH010000018">
    <property type="protein sequence ID" value="MFC4427171.1"/>
    <property type="molecule type" value="Genomic_DNA"/>
</dbReference>
<feature type="compositionally biased region" description="Polar residues" evidence="1">
    <location>
        <begin position="811"/>
        <end position="827"/>
    </location>
</feature>
<gene>
    <name evidence="3" type="ORF">ACFOZ9_13220</name>
</gene>
<evidence type="ECO:0000313" key="3">
    <source>
        <dbReference type="EMBL" id="MFC4427171.1"/>
    </source>
</evidence>
<sequence>MTTTELRQALDIARVLLRDRDPVTSEDLAGAVERAAVLYPGVSRQQLLDELERGFNVWVGPGTNIENNEDHIPWLEARRAEIRWDFWRRYELYLEQEVGLPPSVISNLDRLTDDVLGRLEDPAERPGPWDRRGMVVGHVQSGKTSNYTALICKAADAGYKLIIVLAGRHNSLRSQTQLRIDEGFLGYDTQVNRALREGHKRIGVGALRGVVHPHADSLTTSADNGDFLTREAARFAGHLGRIPIVLVVKKVKSILESLNRWCAAQEAGRNLPLLVIDDEADDASINTRAVPLDEDGRVDPDHDVTAINGAIRKLLHSFDQSAYVAYTATPFANIFIHSGVSSERHGEDLFPRSFITNLPAPSNYVGPARVFGVNDGAEPLNMVRPANDWREWMPDQHKKDHRPGDLPASLQEAVRTFVLSCAARYARGQTTVHNSMLVHVTRFTAVQNRVAEQLQDELDFLVRRIRRGDEHAQQSVRDELQALWVRDFVPGLEQPLSWEAVQAALLPAADKIRVKTINGTAADTLEYYEKRNVGVSVIAVGGDKLSRGLTLEGLSVSYYLRASRMYDTLMQMGRWFGYRPGYLDLCRLYTTPDLIDWYTHVTFANEELRRDFDEMAARGMTPQDYGLRVRTHPAGLTVTAVNKMRSGTKMHVSFAGTISETVVFHRDAARNARNRQAMERFLQGLPARRPEDTLRNRVLWRHVPAAEILTLLGSLTVHEDSRRVRPELLGRYIEQRQQDGELTDWTVALVSNSTREEGTLTLAGQEVGWLKRTAMESSGPGRISLRRLVSPTDEQIDLSEEQLEEARELTRTNWQQSSTRTTRSEPSAPSGEAIRSVRKKRNGLLLLYPIKTYEEGPDGTANITEVMGFAISFPDSRLAQTVEYVVNNVYWETEFVGA</sequence>
<evidence type="ECO:0000259" key="2">
    <source>
        <dbReference type="Pfam" id="PF10593"/>
    </source>
</evidence>
<feature type="region of interest" description="Disordered" evidence="1">
    <location>
        <begin position="808"/>
        <end position="835"/>
    </location>
</feature>
<accession>A0ABV8XNL3</accession>
<name>A0ABV8XNL3_9DEIO</name>
<protein>
    <submittedName>
        <fullName evidence="3">Z1 domain-containing protein</fullName>
    </submittedName>
</protein>
<comment type="caution">
    <text evidence="3">The sequence shown here is derived from an EMBL/GenBank/DDBJ whole genome shotgun (WGS) entry which is preliminary data.</text>
</comment>